<dbReference type="PANTHER" id="PTHR24220">
    <property type="entry name" value="IMPORT ATP-BINDING PROTEIN"/>
    <property type="match status" value="1"/>
</dbReference>
<dbReference type="InterPro" id="IPR003593">
    <property type="entry name" value="AAA+_ATPase"/>
</dbReference>
<proteinExistence type="predicted"/>
<sequence>MNETGHVIFRKVYRTYGTGAGEVHALRALDVDIPRGGFTAVMGPSGSGKSTFMNVASGLDQLTSGEAWVAGHPLHTLNEDQKTLIRRREIGFVFQSFNLIPTLTVRENIHLPFELAGTRIDQETRSWIDHLITVLGLGGRATHRPGELSGGQQQRVAVARALAGRPAVIFADEPTGNLDTRSSAEVLTLLRTAVHEYNQTIIMVSHDPVAASHADRVLVLADGQIVADHGALSPHQISDMLINIEGKAA</sequence>
<dbReference type="eggNOG" id="COG1136">
    <property type="taxonomic scope" value="Bacteria"/>
</dbReference>
<evidence type="ECO:0000259" key="4">
    <source>
        <dbReference type="PROSITE" id="PS50893"/>
    </source>
</evidence>
<feature type="domain" description="ABC transporter" evidence="4">
    <location>
        <begin position="7"/>
        <end position="247"/>
    </location>
</feature>
<evidence type="ECO:0000256" key="2">
    <source>
        <dbReference type="ARBA" id="ARBA00022741"/>
    </source>
</evidence>
<dbReference type="RefSeq" id="WP_006503250.1">
    <property type="nucleotide sequence ID" value="NZ_BAGZ01000009.1"/>
</dbReference>
<dbReference type="Pfam" id="PF00005">
    <property type="entry name" value="ABC_tran"/>
    <property type="match status" value="1"/>
</dbReference>
<dbReference type="GO" id="GO:0016887">
    <property type="term" value="F:ATP hydrolysis activity"/>
    <property type="evidence" value="ECO:0007669"/>
    <property type="project" value="InterPro"/>
</dbReference>
<dbReference type="GO" id="GO:0005886">
    <property type="term" value="C:plasma membrane"/>
    <property type="evidence" value="ECO:0007669"/>
    <property type="project" value="TreeGrafter"/>
</dbReference>
<dbReference type="AlphaFoldDB" id="K6VT63"/>
<dbReference type="EMBL" id="BAGZ01000009">
    <property type="protein sequence ID" value="GAB78495.1"/>
    <property type="molecule type" value="Genomic_DNA"/>
</dbReference>
<dbReference type="Proteomes" id="UP000008495">
    <property type="component" value="Unassembled WGS sequence"/>
</dbReference>
<evidence type="ECO:0000256" key="3">
    <source>
        <dbReference type="ARBA" id="ARBA00022840"/>
    </source>
</evidence>
<dbReference type="GO" id="GO:0022857">
    <property type="term" value="F:transmembrane transporter activity"/>
    <property type="evidence" value="ECO:0007669"/>
    <property type="project" value="TreeGrafter"/>
</dbReference>
<dbReference type="OrthoDB" id="9802264at2"/>
<keyword evidence="3 5" id="KW-0067">ATP-binding</keyword>
<dbReference type="GO" id="GO:0005524">
    <property type="term" value="F:ATP binding"/>
    <property type="evidence" value="ECO:0007669"/>
    <property type="project" value="UniProtKB-KW"/>
</dbReference>
<accession>K6VT63</accession>
<dbReference type="FunFam" id="3.40.50.300:FF:000032">
    <property type="entry name" value="Export ABC transporter ATP-binding protein"/>
    <property type="match status" value="1"/>
</dbReference>
<dbReference type="PANTHER" id="PTHR24220:SF685">
    <property type="entry name" value="ABC TRANSPORTER RELATED"/>
    <property type="match status" value="1"/>
</dbReference>
<keyword evidence="2" id="KW-0547">Nucleotide-binding</keyword>
<dbReference type="PROSITE" id="PS00211">
    <property type="entry name" value="ABC_TRANSPORTER_1"/>
    <property type="match status" value="1"/>
</dbReference>
<keyword evidence="6" id="KW-1185">Reference proteome</keyword>
<evidence type="ECO:0000256" key="1">
    <source>
        <dbReference type="ARBA" id="ARBA00022448"/>
    </source>
</evidence>
<dbReference type="SMART" id="SM00382">
    <property type="entry name" value="AAA"/>
    <property type="match status" value="1"/>
</dbReference>
<comment type="caution">
    <text evidence="5">The sequence shown here is derived from an EMBL/GenBank/DDBJ whole genome shotgun (WGS) entry which is preliminary data.</text>
</comment>
<dbReference type="InterPro" id="IPR003439">
    <property type="entry name" value="ABC_transporter-like_ATP-bd"/>
</dbReference>
<dbReference type="STRING" id="100225.SAMN05421595_2766"/>
<keyword evidence="1" id="KW-0813">Transport</keyword>
<dbReference type="SUPFAM" id="SSF52540">
    <property type="entry name" value="P-loop containing nucleoside triphosphate hydrolases"/>
    <property type="match status" value="1"/>
</dbReference>
<organism evidence="5 6">
    <name type="scientific">Austwickia chelonae NBRC 105200</name>
    <dbReference type="NCBI Taxonomy" id="1184607"/>
    <lineage>
        <taxon>Bacteria</taxon>
        <taxon>Bacillati</taxon>
        <taxon>Actinomycetota</taxon>
        <taxon>Actinomycetes</taxon>
        <taxon>Micrococcales</taxon>
        <taxon>Dermatophilaceae</taxon>
        <taxon>Austwickia</taxon>
    </lineage>
</organism>
<dbReference type="InterPro" id="IPR017911">
    <property type="entry name" value="MacB-like_ATP-bd"/>
</dbReference>
<dbReference type="CDD" id="cd03255">
    <property type="entry name" value="ABC_MJ0796_LolCDE_FtsE"/>
    <property type="match status" value="1"/>
</dbReference>
<dbReference type="InterPro" id="IPR017871">
    <property type="entry name" value="ABC_transporter-like_CS"/>
</dbReference>
<dbReference type="PROSITE" id="PS50893">
    <property type="entry name" value="ABC_TRANSPORTER_2"/>
    <property type="match status" value="1"/>
</dbReference>
<dbReference type="GO" id="GO:0098796">
    <property type="term" value="C:membrane protein complex"/>
    <property type="evidence" value="ECO:0007669"/>
    <property type="project" value="UniProtKB-ARBA"/>
</dbReference>
<evidence type="ECO:0000313" key="6">
    <source>
        <dbReference type="Proteomes" id="UP000008495"/>
    </source>
</evidence>
<dbReference type="InterPro" id="IPR015854">
    <property type="entry name" value="ABC_transpr_LolD-like"/>
</dbReference>
<name>K6VT63_9MICO</name>
<protein>
    <submittedName>
        <fullName evidence="5">Putative ABC transporter ATP-binding protein</fullName>
    </submittedName>
</protein>
<evidence type="ECO:0000313" key="5">
    <source>
        <dbReference type="EMBL" id="GAB78495.1"/>
    </source>
</evidence>
<dbReference type="Gene3D" id="3.40.50.300">
    <property type="entry name" value="P-loop containing nucleotide triphosphate hydrolases"/>
    <property type="match status" value="1"/>
</dbReference>
<reference evidence="5 6" key="1">
    <citation type="submission" date="2012-08" db="EMBL/GenBank/DDBJ databases">
        <title>Whole genome shotgun sequence of Austwickia chelonae NBRC 105200.</title>
        <authorList>
            <person name="Yoshida I."/>
            <person name="Hosoyama A."/>
            <person name="Tsuchikane K."/>
            <person name="Katsumata H."/>
            <person name="Ando Y."/>
            <person name="Ohji S."/>
            <person name="Hamada M."/>
            <person name="Tamura T."/>
            <person name="Yamazoe A."/>
            <person name="Yamazaki S."/>
            <person name="Fujita N."/>
        </authorList>
    </citation>
    <scope>NUCLEOTIDE SEQUENCE [LARGE SCALE GENOMIC DNA]</scope>
    <source>
        <strain evidence="5 6">NBRC 105200</strain>
    </source>
</reference>
<dbReference type="InterPro" id="IPR027417">
    <property type="entry name" value="P-loop_NTPase"/>
</dbReference>
<gene>
    <name evidence="5" type="ORF">AUCHE_09_01000</name>
</gene>